<feature type="non-terminal residue" evidence="2">
    <location>
        <position position="473"/>
    </location>
</feature>
<feature type="transmembrane region" description="Helical" evidence="1">
    <location>
        <begin position="326"/>
        <end position="345"/>
    </location>
</feature>
<feature type="transmembrane region" description="Helical" evidence="1">
    <location>
        <begin position="405"/>
        <end position="423"/>
    </location>
</feature>
<gene>
    <name evidence="2" type="ORF">TeGR_g7400</name>
</gene>
<dbReference type="EMBL" id="BRYB01000034">
    <property type="protein sequence ID" value="GMI21022.1"/>
    <property type="molecule type" value="Genomic_DNA"/>
</dbReference>
<feature type="transmembrane region" description="Helical" evidence="1">
    <location>
        <begin position="241"/>
        <end position="262"/>
    </location>
</feature>
<evidence type="ECO:0008006" key="4">
    <source>
        <dbReference type="Google" id="ProtNLM"/>
    </source>
</evidence>
<reference evidence="2 3" key="1">
    <citation type="journal article" date="2023" name="Commun. Biol.">
        <title>Genome analysis of Parmales, the sister group of diatoms, reveals the evolutionary specialization of diatoms from phago-mixotrophs to photoautotrophs.</title>
        <authorList>
            <person name="Ban H."/>
            <person name="Sato S."/>
            <person name="Yoshikawa S."/>
            <person name="Yamada K."/>
            <person name="Nakamura Y."/>
            <person name="Ichinomiya M."/>
            <person name="Sato N."/>
            <person name="Blanc-Mathieu R."/>
            <person name="Endo H."/>
            <person name="Kuwata A."/>
            <person name="Ogata H."/>
        </authorList>
    </citation>
    <scope>NUCLEOTIDE SEQUENCE [LARGE SCALE GENOMIC DNA]</scope>
</reference>
<accession>A0ABQ6M7K1</accession>
<feature type="transmembrane region" description="Helical" evidence="1">
    <location>
        <begin position="443"/>
        <end position="463"/>
    </location>
</feature>
<name>A0ABQ6M7K1_9STRA</name>
<keyword evidence="1" id="KW-0812">Transmembrane</keyword>
<feature type="transmembrane region" description="Helical" evidence="1">
    <location>
        <begin position="380"/>
        <end position="398"/>
    </location>
</feature>
<dbReference type="Proteomes" id="UP001165060">
    <property type="component" value="Unassembled WGS sequence"/>
</dbReference>
<evidence type="ECO:0000256" key="1">
    <source>
        <dbReference type="SAM" id="Phobius"/>
    </source>
</evidence>
<evidence type="ECO:0000313" key="2">
    <source>
        <dbReference type="EMBL" id="GMI21022.1"/>
    </source>
</evidence>
<comment type="caution">
    <text evidence="2">The sequence shown here is derived from an EMBL/GenBank/DDBJ whole genome shotgun (WGS) entry which is preliminary data.</text>
</comment>
<protein>
    <recommendedName>
        <fullName evidence="4">Peptidase S54 rhomboid domain-containing protein</fullName>
    </recommendedName>
</protein>
<keyword evidence="1" id="KW-0472">Membrane</keyword>
<organism evidence="2 3">
    <name type="scientific">Tetraparma gracilis</name>
    <dbReference type="NCBI Taxonomy" id="2962635"/>
    <lineage>
        <taxon>Eukaryota</taxon>
        <taxon>Sar</taxon>
        <taxon>Stramenopiles</taxon>
        <taxon>Ochrophyta</taxon>
        <taxon>Bolidophyceae</taxon>
        <taxon>Parmales</taxon>
        <taxon>Triparmaceae</taxon>
        <taxon>Tetraparma</taxon>
    </lineage>
</organism>
<sequence>MAPPPISSAWLLSPCNDHEVSAFHIHLLHNPLTPASYSAFGAVPCSETNPSSPDLQPGESHMSSAQIVSAGAYLQPFKRMAVPAHTRLAHMGFHLSSEVRYSLSLLEAGGQSLDVETPAHLFFDGSRTEDGLGAYVYRQRFGAIDGGGLPPSGVLDAGKVDFGVEFFCGTAGNPYYYDRDGKARPEEDLKASVVLRLETWMAAPPYTQYQDLLLPFTKYCPVPEPPPPGWQDGGYGSPDDLGHLAGALPMFLYCLVLLITSFPRSTRFLKSLQSPPLKFLGGLVSPQPYGCSPALLDPLVLLFGGSIPALIHFNTLSTTNASMHELYHFLAHLFTGVMGGMSLAIRLRCPDQPDYTLPVCVGAVACLFTFHHQAAAQSAALHTIYAMVTAAFSLLRALAHHQPKLGAAAGFFGLWSALLLGLASEDGIRWEAEEKKWDAPATAFVAGMWSAGVVLGAACWLGGAAKGGGEKGG</sequence>
<evidence type="ECO:0000313" key="3">
    <source>
        <dbReference type="Proteomes" id="UP001165060"/>
    </source>
</evidence>
<proteinExistence type="predicted"/>
<keyword evidence="3" id="KW-1185">Reference proteome</keyword>
<keyword evidence="1" id="KW-1133">Transmembrane helix</keyword>